<dbReference type="RefSeq" id="WP_344872173.1">
    <property type="nucleotide sequence ID" value="NZ_BAAAZP010000005.1"/>
</dbReference>
<dbReference type="InterPro" id="IPR013107">
    <property type="entry name" value="Acyl-CoA_DH_C"/>
</dbReference>
<dbReference type="PANTHER" id="PTHR43884:SF12">
    <property type="entry name" value="ISOVALERYL-COA DEHYDROGENASE, MITOCHONDRIAL-RELATED"/>
    <property type="match status" value="1"/>
</dbReference>
<evidence type="ECO:0000313" key="5">
    <source>
        <dbReference type="Proteomes" id="UP001500902"/>
    </source>
</evidence>
<name>A0ABP7B083_9ACTN</name>
<accession>A0ABP7B083</accession>
<dbReference type="InterPro" id="IPR023922">
    <property type="entry name" value="S04_starv_induced_SfnB"/>
</dbReference>
<reference evidence="5" key="1">
    <citation type="journal article" date="2019" name="Int. J. Syst. Evol. Microbiol.">
        <title>The Global Catalogue of Microorganisms (GCM) 10K type strain sequencing project: providing services to taxonomists for standard genome sequencing and annotation.</title>
        <authorList>
            <consortium name="The Broad Institute Genomics Platform"/>
            <consortium name="The Broad Institute Genome Sequencing Center for Infectious Disease"/>
            <person name="Wu L."/>
            <person name="Ma J."/>
        </authorList>
    </citation>
    <scope>NUCLEOTIDE SEQUENCE [LARGE SCALE GENOMIC DNA]</scope>
    <source>
        <strain evidence="5">JCM 16904</strain>
    </source>
</reference>
<protein>
    <submittedName>
        <fullName evidence="4">SfnB family sulfur acquisition oxidoreductase</fullName>
    </submittedName>
</protein>
<dbReference type="SUPFAM" id="SSF47203">
    <property type="entry name" value="Acyl-CoA dehydrogenase C-terminal domain-like"/>
    <property type="match status" value="1"/>
</dbReference>
<keyword evidence="1" id="KW-0560">Oxidoreductase</keyword>
<feature type="domain" description="Acyl-CoA dehydrogenase/oxidase N-terminal" evidence="2">
    <location>
        <begin position="10"/>
        <end position="114"/>
    </location>
</feature>
<organism evidence="4 5">
    <name type="scientific">Nonomuraea antimicrobica</name>
    <dbReference type="NCBI Taxonomy" id="561173"/>
    <lineage>
        <taxon>Bacteria</taxon>
        <taxon>Bacillati</taxon>
        <taxon>Actinomycetota</taxon>
        <taxon>Actinomycetes</taxon>
        <taxon>Streptosporangiales</taxon>
        <taxon>Streptosporangiaceae</taxon>
        <taxon>Nonomuraea</taxon>
    </lineage>
</organism>
<dbReference type="EMBL" id="BAAAZP010000005">
    <property type="protein sequence ID" value="GAA3644238.1"/>
    <property type="molecule type" value="Genomic_DNA"/>
</dbReference>
<evidence type="ECO:0000259" key="3">
    <source>
        <dbReference type="Pfam" id="PF08028"/>
    </source>
</evidence>
<dbReference type="InterPro" id="IPR037069">
    <property type="entry name" value="AcylCoA_DH/ox_N_sf"/>
</dbReference>
<dbReference type="SUPFAM" id="SSF56645">
    <property type="entry name" value="Acyl-CoA dehydrogenase NM domain-like"/>
    <property type="match status" value="1"/>
</dbReference>
<dbReference type="Pfam" id="PF08028">
    <property type="entry name" value="Acyl-CoA_dh_2"/>
    <property type="match status" value="1"/>
</dbReference>
<gene>
    <name evidence="4" type="ORF">GCM10022224_003390</name>
</gene>
<dbReference type="Proteomes" id="UP001500902">
    <property type="component" value="Unassembled WGS sequence"/>
</dbReference>
<evidence type="ECO:0000259" key="2">
    <source>
        <dbReference type="Pfam" id="PF02771"/>
    </source>
</evidence>
<dbReference type="Pfam" id="PF02771">
    <property type="entry name" value="Acyl-CoA_dh_N"/>
    <property type="match status" value="1"/>
</dbReference>
<dbReference type="PANTHER" id="PTHR43884">
    <property type="entry name" value="ACYL-COA DEHYDROGENASE"/>
    <property type="match status" value="1"/>
</dbReference>
<sequence>MAHVIKTDEEAVEVARELARGFAEGAARRDAERILPAAEVEALSESGLLGITVPAEHGGAGVRTATLGAVIRELSAADGSIGQIPQNHFWYVDCLREFGTEEQQAFFYREVLAGRRLGNAAVDARGPGGERERATLRPHEDGYLVSGRKIYSTGALFAHWVPVAALGESGPAGGSTAGGSTDGGTSGGETYTVAFVPRESPGLTVVDDWDGFGQRTTASGTVLLDDVFVPAAHVMRVRRDGGGTFRSFGLLIHAAIDTGIAEGALADAAAFLRGYLRGGYGSVGANGGPPGGLVEKVVEDPVVVQRFGELAVLTRAARALLESAGDAVDRARAALPEDFEHLADEAAVAMAAARAQADRAANRVTGEWFELAGASAVRGPLNLDRHWRNARTHTVHDPRRAKVHDVGNYHLNGIAPRSLTR</sequence>
<dbReference type="PIRSF" id="PIRSF016578">
    <property type="entry name" value="HsaA"/>
    <property type="match status" value="1"/>
</dbReference>
<keyword evidence="5" id="KW-1185">Reference proteome</keyword>
<dbReference type="InterPro" id="IPR009100">
    <property type="entry name" value="AcylCoA_DH/oxidase_NM_dom_sf"/>
</dbReference>
<dbReference type="Gene3D" id="1.10.540.10">
    <property type="entry name" value="Acyl-CoA dehydrogenase/oxidase, N-terminal domain"/>
    <property type="match status" value="1"/>
</dbReference>
<feature type="domain" description="Acyl-CoA dehydrogenase C-terminal" evidence="3">
    <location>
        <begin position="251"/>
        <end position="396"/>
    </location>
</feature>
<proteinExistence type="predicted"/>
<dbReference type="InterPro" id="IPR046373">
    <property type="entry name" value="Acyl-CoA_Oxase/DH_mid-dom_sf"/>
</dbReference>
<dbReference type="InterPro" id="IPR013786">
    <property type="entry name" value="AcylCoA_DH/ox_N"/>
</dbReference>
<evidence type="ECO:0000313" key="4">
    <source>
        <dbReference type="EMBL" id="GAA3644238.1"/>
    </source>
</evidence>
<evidence type="ECO:0000256" key="1">
    <source>
        <dbReference type="ARBA" id="ARBA00023002"/>
    </source>
</evidence>
<comment type="caution">
    <text evidence="4">The sequence shown here is derived from an EMBL/GenBank/DDBJ whole genome shotgun (WGS) entry which is preliminary data.</text>
</comment>
<dbReference type="Gene3D" id="1.20.140.10">
    <property type="entry name" value="Butyryl-CoA Dehydrogenase, subunit A, domain 3"/>
    <property type="match status" value="1"/>
</dbReference>
<dbReference type="InterPro" id="IPR036250">
    <property type="entry name" value="AcylCo_DH-like_C"/>
</dbReference>
<dbReference type="Gene3D" id="2.40.110.10">
    <property type="entry name" value="Butyryl-CoA Dehydrogenase, subunit A, domain 2"/>
    <property type="match status" value="1"/>
</dbReference>
<dbReference type="InterPro" id="IPR022272">
    <property type="entry name" value="Lipocalin_CS"/>
</dbReference>
<dbReference type="NCBIfam" id="TIGR04022">
    <property type="entry name" value="sulfur_SfnB"/>
    <property type="match status" value="1"/>
</dbReference>
<dbReference type="PROSITE" id="PS00213">
    <property type="entry name" value="LIPOCALIN"/>
    <property type="match status" value="1"/>
</dbReference>